<evidence type="ECO:0000313" key="3">
    <source>
        <dbReference type="Proteomes" id="UP001142400"/>
    </source>
</evidence>
<reference evidence="2" key="1">
    <citation type="submission" date="2022-06" db="EMBL/GenBank/DDBJ databases">
        <title>WGS of actinobacteria.</title>
        <authorList>
            <person name="Thawai C."/>
        </authorList>
    </citation>
    <scope>NUCLEOTIDE SEQUENCE</scope>
    <source>
        <strain evidence="2">DSM 42010</strain>
    </source>
</reference>
<gene>
    <name evidence="2" type="ORF">NQU54_23695</name>
</gene>
<organism evidence="2 3">
    <name type="scientific">Streptomyces malaysiensis subsp. samsunensis</name>
    <dbReference type="NCBI Taxonomy" id="459658"/>
    <lineage>
        <taxon>Bacteria</taxon>
        <taxon>Bacillati</taxon>
        <taxon>Actinomycetota</taxon>
        <taxon>Actinomycetes</taxon>
        <taxon>Kitasatosporales</taxon>
        <taxon>Streptomycetaceae</taxon>
        <taxon>Streptomyces</taxon>
        <taxon>Streptomyces violaceusniger group</taxon>
    </lineage>
</organism>
<sequence>MKEATDADQKWAPQLRKLKADDDLVVSAEDWADAGKDTEGVRRAGQDYLDSLPQPPKDGSPKANADWWKGLDPEQQAAWTALQPNTVGGLDGLPATARDEANRIVLDEKRGQYQTELNGIPKPPANEWTWITAGMFPSKVHTDEWMEWDKKDDAFGAHQMNTHAEGSGPQATTGAEGHSEYWNKGTTALKNQALVVVGEYGDVTAPW</sequence>
<keyword evidence="3" id="KW-1185">Reference proteome</keyword>
<dbReference type="AlphaFoldDB" id="A0A9X2LYS7"/>
<proteinExistence type="predicted"/>
<dbReference type="EMBL" id="JANIIC010000028">
    <property type="protein sequence ID" value="MCQ8831998.1"/>
    <property type="molecule type" value="Genomic_DNA"/>
</dbReference>
<protein>
    <submittedName>
        <fullName evidence="2">Uncharacterized protein</fullName>
    </submittedName>
</protein>
<feature type="compositionally biased region" description="Polar residues" evidence="1">
    <location>
        <begin position="160"/>
        <end position="173"/>
    </location>
</feature>
<accession>A0A9X2LYS7</accession>
<evidence type="ECO:0000256" key="1">
    <source>
        <dbReference type="SAM" id="MobiDB-lite"/>
    </source>
</evidence>
<dbReference type="RefSeq" id="WP_257632845.1">
    <property type="nucleotide sequence ID" value="NZ_JANIIC010000028.1"/>
</dbReference>
<feature type="region of interest" description="Disordered" evidence="1">
    <location>
        <begin position="160"/>
        <end position="179"/>
    </location>
</feature>
<name>A0A9X2LYS7_STRMQ</name>
<comment type="caution">
    <text evidence="2">The sequence shown here is derived from an EMBL/GenBank/DDBJ whole genome shotgun (WGS) entry which is preliminary data.</text>
</comment>
<feature type="compositionally biased region" description="Basic and acidic residues" evidence="1">
    <location>
        <begin position="33"/>
        <end position="45"/>
    </location>
</feature>
<feature type="region of interest" description="Disordered" evidence="1">
    <location>
        <begin position="1"/>
        <end position="66"/>
    </location>
</feature>
<dbReference type="Proteomes" id="UP001142400">
    <property type="component" value="Unassembled WGS sequence"/>
</dbReference>
<evidence type="ECO:0000313" key="2">
    <source>
        <dbReference type="EMBL" id="MCQ8831998.1"/>
    </source>
</evidence>